<protein>
    <recommendedName>
        <fullName evidence="4">F-box domain-containing protein</fullName>
    </recommendedName>
</protein>
<keyword evidence="3" id="KW-1185">Reference proteome</keyword>
<gene>
    <name evidence="2" type="ORF">PMZ80_003482</name>
</gene>
<sequence length="256" mass="28997">MPVDLGTTDPKQDAEATNILKKENELGRAAKALLESQRRLMREPAITAQMGEISKQMYGQGQIAQTDSLSALPNELKCNIWSFLDDPADKLMFALTCKWNAAMFEMLKIGPEVAQPKAASKGSKSKKKASTTTSNKTSTKKSKRRVVKKSDFIHLIPVLQRLEEWMPPKYRLCFECLRFRRKDVVKEKGRHKGYWTPGVKIQAKKSKLNSKDVNTMRQTGPHCPECTVRRSLQVVKTKGRFKELEEIVDETVGLNS</sequence>
<organism evidence="2 3">
    <name type="scientific">Knufia obscura</name>
    <dbReference type="NCBI Taxonomy" id="1635080"/>
    <lineage>
        <taxon>Eukaryota</taxon>
        <taxon>Fungi</taxon>
        <taxon>Dikarya</taxon>
        <taxon>Ascomycota</taxon>
        <taxon>Pezizomycotina</taxon>
        <taxon>Eurotiomycetes</taxon>
        <taxon>Chaetothyriomycetidae</taxon>
        <taxon>Chaetothyriales</taxon>
        <taxon>Trichomeriaceae</taxon>
        <taxon>Knufia</taxon>
    </lineage>
</organism>
<name>A0ABR0RUD2_9EURO</name>
<dbReference type="EMBL" id="JAVHJV010000003">
    <property type="protein sequence ID" value="KAK5944201.1"/>
    <property type="molecule type" value="Genomic_DNA"/>
</dbReference>
<feature type="region of interest" description="Disordered" evidence="1">
    <location>
        <begin position="115"/>
        <end position="145"/>
    </location>
</feature>
<reference evidence="2 3" key="1">
    <citation type="journal article" date="2023" name="Res Sq">
        <title>Genomic and morphological characterization of Knufia obscura isolated from the Mars 2020 spacecraft assembly facility.</title>
        <authorList>
            <person name="Chander A.M."/>
            <person name="Teixeira M.M."/>
            <person name="Singh N.K."/>
            <person name="Williams M.P."/>
            <person name="Parker C.W."/>
            <person name="Leo P."/>
            <person name="Stajich J.E."/>
            <person name="Torok T."/>
            <person name="Tighe S."/>
            <person name="Mason C.E."/>
            <person name="Venkateswaran K."/>
        </authorList>
    </citation>
    <scope>NUCLEOTIDE SEQUENCE [LARGE SCALE GENOMIC DNA]</scope>
    <source>
        <strain evidence="2 3">CCFEE 5817</strain>
    </source>
</reference>
<evidence type="ECO:0008006" key="4">
    <source>
        <dbReference type="Google" id="ProtNLM"/>
    </source>
</evidence>
<evidence type="ECO:0000313" key="2">
    <source>
        <dbReference type="EMBL" id="KAK5944201.1"/>
    </source>
</evidence>
<dbReference type="Proteomes" id="UP001334248">
    <property type="component" value="Unassembled WGS sequence"/>
</dbReference>
<proteinExistence type="predicted"/>
<accession>A0ABR0RUD2</accession>
<dbReference type="CDD" id="cd09917">
    <property type="entry name" value="F-box_SF"/>
    <property type="match status" value="1"/>
</dbReference>
<dbReference type="InterPro" id="IPR036047">
    <property type="entry name" value="F-box-like_dom_sf"/>
</dbReference>
<dbReference type="GeneID" id="89996931"/>
<evidence type="ECO:0000313" key="3">
    <source>
        <dbReference type="Proteomes" id="UP001334248"/>
    </source>
</evidence>
<evidence type="ECO:0000256" key="1">
    <source>
        <dbReference type="SAM" id="MobiDB-lite"/>
    </source>
</evidence>
<dbReference type="RefSeq" id="XP_064732291.1">
    <property type="nucleotide sequence ID" value="XM_064871911.1"/>
</dbReference>
<comment type="caution">
    <text evidence="2">The sequence shown here is derived from an EMBL/GenBank/DDBJ whole genome shotgun (WGS) entry which is preliminary data.</text>
</comment>
<dbReference type="SUPFAM" id="SSF81383">
    <property type="entry name" value="F-box domain"/>
    <property type="match status" value="1"/>
</dbReference>